<comment type="caution">
    <text evidence="2">The sequence shown here is derived from an EMBL/GenBank/DDBJ whole genome shotgun (WGS) entry which is preliminary data.</text>
</comment>
<evidence type="ECO:0000313" key="2">
    <source>
        <dbReference type="EMBL" id="KAK6642780.1"/>
    </source>
</evidence>
<evidence type="ECO:0000256" key="1">
    <source>
        <dbReference type="SAM" id="MobiDB-lite"/>
    </source>
</evidence>
<gene>
    <name evidence="2" type="ORF">RUM43_004282</name>
</gene>
<organism evidence="2 3">
    <name type="scientific">Polyplax serrata</name>
    <name type="common">Common mouse louse</name>
    <dbReference type="NCBI Taxonomy" id="468196"/>
    <lineage>
        <taxon>Eukaryota</taxon>
        <taxon>Metazoa</taxon>
        <taxon>Ecdysozoa</taxon>
        <taxon>Arthropoda</taxon>
        <taxon>Hexapoda</taxon>
        <taxon>Insecta</taxon>
        <taxon>Pterygota</taxon>
        <taxon>Neoptera</taxon>
        <taxon>Paraneoptera</taxon>
        <taxon>Psocodea</taxon>
        <taxon>Troctomorpha</taxon>
        <taxon>Phthiraptera</taxon>
        <taxon>Anoplura</taxon>
        <taxon>Polyplacidae</taxon>
        <taxon>Polyplax</taxon>
    </lineage>
</organism>
<name>A0AAN8SAQ1_POLSC</name>
<evidence type="ECO:0000313" key="3">
    <source>
        <dbReference type="Proteomes" id="UP001372834"/>
    </source>
</evidence>
<reference evidence="2 3" key="1">
    <citation type="submission" date="2023-10" db="EMBL/GenBank/DDBJ databases">
        <title>Genomes of two closely related lineages of the louse Polyplax serrata with different host specificities.</title>
        <authorList>
            <person name="Martinu J."/>
            <person name="Tarabai H."/>
            <person name="Stefka J."/>
            <person name="Hypsa V."/>
        </authorList>
    </citation>
    <scope>NUCLEOTIDE SEQUENCE [LARGE SCALE GENOMIC DNA]</scope>
    <source>
        <strain evidence="2">HR10_N</strain>
    </source>
</reference>
<dbReference type="AlphaFoldDB" id="A0AAN8SAQ1"/>
<sequence>MHGLSIRIQHVFDRLNGAGRWREGEQDDMCNRLRVLSRILWRLINHLKREEEEEELITPEEPAKNLKNPGSIARGKHFRPTIVFSLASPLQTIETTP</sequence>
<feature type="region of interest" description="Disordered" evidence="1">
    <location>
        <begin position="52"/>
        <end position="74"/>
    </location>
</feature>
<dbReference type="Proteomes" id="UP001372834">
    <property type="component" value="Unassembled WGS sequence"/>
</dbReference>
<dbReference type="EMBL" id="JAWJWE010000002">
    <property type="protein sequence ID" value="KAK6642780.1"/>
    <property type="molecule type" value="Genomic_DNA"/>
</dbReference>
<accession>A0AAN8SAQ1</accession>
<protein>
    <submittedName>
        <fullName evidence="2">Uncharacterized protein</fullName>
    </submittedName>
</protein>
<proteinExistence type="predicted"/>